<feature type="transmembrane region" description="Helical" evidence="2">
    <location>
        <begin position="98"/>
        <end position="119"/>
    </location>
</feature>
<dbReference type="OrthoDB" id="10029326at2759"/>
<feature type="transmembrane region" description="Helical" evidence="2">
    <location>
        <begin position="236"/>
        <end position="255"/>
    </location>
</feature>
<keyword evidence="2" id="KW-0472">Membrane</keyword>
<evidence type="ECO:0000256" key="2">
    <source>
        <dbReference type="SAM" id="Phobius"/>
    </source>
</evidence>
<dbReference type="Proteomes" id="UP000018144">
    <property type="component" value="Unassembled WGS sequence"/>
</dbReference>
<feature type="transmembrane region" description="Helical" evidence="2">
    <location>
        <begin position="299"/>
        <end position="328"/>
    </location>
</feature>
<accession>U4LPY1</accession>
<evidence type="ECO:0000256" key="1">
    <source>
        <dbReference type="SAM" id="MobiDB-lite"/>
    </source>
</evidence>
<organism evidence="3 4">
    <name type="scientific">Pyronema omphalodes (strain CBS 100304)</name>
    <name type="common">Pyronema confluens</name>
    <dbReference type="NCBI Taxonomy" id="1076935"/>
    <lineage>
        <taxon>Eukaryota</taxon>
        <taxon>Fungi</taxon>
        <taxon>Dikarya</taxon>
        <taxon>Ascomycota</taxon>
        <taxon>Pezizomycotina</taxon>
        <taxon>Pezizomycetes</taxon>
        <taxon>Pezizales</taxon>
        <taxon>Pyronemataceae</taxon>
        <taxon>Pyronema</taxon>
    </lineage>
</organism>
<feature type="region of interest" description="Disordered" evidence="1">
    <location>
        <begin position="1"/>
        <end position="27"/>
    </location>
</feature>
<feature type="transmembrane region" description="Helical" evidence="2">
    <location>
        <begin position="37"/>
        <end position="56"/>
    </location>
</feature>
<feature type="compositionally biased region" description="Polar residues" evidence="1">
    <location>
        <begin position="1"/>
        <end position="20"/>
    </location>
</feature>
<dbReference type="STRING" id="1076935.U4LPY1"/>
<evidence type="ECO:0000313" key="4">
    <source>
        <dbReference type="Proteomes" id="UP000018144"/>
    </source>
</evidence>
<keyword evidence="2" id="KW-1133">Transmembrane helix</keyword>
<name>U4LPY1_PYROM</name>
<keyword evidence="2" id="KW-0812">Transmembrane</keyword>
<reference evidence="3 4" key="1">
    <citation type="journal article" date="2013" name="PLoS Genet.">
        <title>The genome and development-dependent transcriptomes of Pyronema confluens: a window into fungal evolution.</title>
        <authorList>
            <person name="Traeger S."/>
            <person name="Altegoer F."/>
            <person name="Freitag M."/>
            <person name="Gabaldon T."/>
            <person name="Kempken F."/>
            <person name="Kumar A."/>
            <person name="Marcet-Houben M."/>
            <person name="Poggeler S."/>
            <person name="Stajich J.E."/>
            <person name="Nowrousian M."/>
        </authorList>
    </citation>
    <scope>NUCLEOTIDE SEQUENCE [LARGE SCALE GENOMIC DNA]</scope>
    <source>
        <strain evidence="4">CBS 100304</strain>
        <tissue evidence="3">Vegetative mycelium</tissue>
    </source>
</reference>
<feature type="transmembrane region" description="Helical" evidence="2">
    <location>
        <begin position="126"/>
        <end position="144"/>
    </location>
</feature>
<protein>
    <submittedName>
        <fullName evidence="3">Similar to Pc21g01340 [Penicillium chrysogenum Wisconsin 54-1255] acc. no. XP_002567204</fullName>
    </submittedName>
</protein>
<sequence length="393" mass="43388">MATITAISTTNGGTNGNSEQAPPKSRAPEALQTSRKITMAALLMLPLSTLGAYKFIFSPIGTSINLHITAVFSTGRFPFSAPPGDLLGDPLLSRFTPFPLFDLILAYFTSFFHPLISWVNQPETLFTLYFLSLLLPTFIIIAQLESSRRQTPTTLRYPAAWNMILIQLSGFATGAPAWYSCSLFKPATGPVDLAAAGAVLPAVILGYGTVTAMMFLPGLEATQRQWWCAVWQFWPFYVAVIQWVLVSSGIGGWMAKRGLGVKRVWKILIVVGGIVHWRMMWGAGIKGGMFWMAEFQTDAVVSLAGATGLLIWWDFWIGAVASAVWAWARLGRMRGGVMREVLKQFGTAVVLDVCMVVGGPMAVLAGVELWREENKEMVEEERRRKEAKRRVKL</sequence>
<feature type="transmembrane region" description="Helical" evidence="2">
    <location>
        <begin position="349"/>
        <end position="367"/>
    </location>
</feature>
<dbReference type="EMBL" id="HF936296">
    <property type="protein sequence ID" value="CCX34010.1"/>
    <property type="molecule type" value="Genomic_DNA"/>
</dbReference>
<feature type="transmembrane region" description="Helical" evidence="2">
    <location>
        <begin position="159"/>
        <end position="181"/>
    </location>
</feature>
<keyword evidence="4" id="KW-1185">Reference proteome</keyword>
<dbReference type="AlphaFoldDB" id="U4LPY1"/>
<gene>
    <name evidence="3" type="ORF">PCON_02488</name>
</gene>
<proteinExistence type="predicted"/>
<evidence type="ECO:0000313" key="3">
    <source>
        <dbReference type="EMBL" id="CCX34010.1"/>
    </source>
</evidence>
<feature type="transmembrane region" description="Helical" evidence="2">
    <location>
        <begin position="193"/>
        <end position="216"/>
    </location>
</feature>
<feature type="transmembrane region" description="Helical" evidence="2">
    <location>
        <begin position="267"/>
        <end position="293"/>
    </location>
</feature>